<dbReference type="EMBL" id="MJGC01000014">
    <property type="protein sequence ID" value="OEJ77133.1"/>
    <property type="molecule type" value="Genomic_DNA"/>
</dbReference>
<dbReference type="InterPro" id="IPR029063">
    <property type="entry name" value="SAM-dependent_MTases_sf"/>
</dbReference>
<dbReference type="SUPFAM" id="SSF53335">
    <property type="entry name" value="S-adenosyl-L-methionine-dependent methyltransferases"/>
    <property type="match status" value="1"/>
</dbReference>
<evidence type="ECO:0000256" key="3">
    <source>
        <dbReference type="ARBA" id="ARBA00022691"/>
    </source>
</evidence>
<dbReference type="Gene3D" id="3.40.50.150">
    <property type="entry name" value="Vaccinia Virus protein VP39"/>
    <property type="match status" value="1"/>
</dbReference>
<accession>A0A1E5QS18</accession>
<protein>
    <submittedName>
        <fullName evidence="5">Thiopurine S-methyltransferase</fullName>
    </submittedName>
</protein>
<dbReference type="PROSITE" id="PS51585">
    <property type="entry name" value="SAM_MT_TPMT"/>
    <property type="match status" value="1"/>
</dbReference>
<keyword evidence="1 5" id="KW-0489">Methyltransferase</keyword>
<dbReference type="AlphaFoldDB" id="A0A1E5QS18"/>
<dbReference type="Pfam" id="PF13649">
    <property type="entry name" value="Methyltransf_25"/>
    <property type="match status" value="1"/>
</dbReference>
<dbReference type="RefSeq" id="WP_069965253.1">
    <property type="nucleotide sequence ID" value="NZ_CM124774.1"/>
</dbReference>
<comment type="caution">
    <text evidence="5">The sequence shown here is derived from an EMBL/GenBank/DDBJ whole genome shotgun (WGS) entry which is preliminary data.</text>
</comment>
<evidence type="ECO:0000256" key="2">
    <source>
        <dbReference type="ARBA" id="ARBA00022679"/>
    </source>
</evidence>
<keyword evidence="2 5" id="KW-0808">Transferase</keyword>
<reference evidence="5" key="1">
    <citation type="submission" date="2016-09" db="EMBL/GenBank/DDBJ databases">
        <title>Draft genome of thermotolerant cyanobacterium Desertifilum sp. strain IPPAS B-1220.</title>
        <authorList>
            <person name="Sinetova M.A."/>
            <person name="Bolakhan K."/>
            <person name="Zayadan B.K."/>
            <person name="Mironov K.S."/>
            <person name="Ustinova V."/>
            <person name="Kupriyanova E.V."/>
            <person name="Sidorov R.A."/>
            <person name="Skrypnik A.N."/>
            <person name="Gogoleva N.E."/>
            <person name="Gogolev Y.V."/>
            <person name="Los D.A."/>
        </authorList>
    </citation>
    <scope>NUCLEOTIDE SEQUENCE [LARGE SCALE GENOMIC DNA]</scope>
    <source>
        <strain evidence="5">IPPAS B-1220</strain>
    </source>
</reference>
<dbReference type="GO" id="GO:0008757">
    <property type="term" value="F:S-adenosylmethionine-dependent methyltransferase activity"/>
    <property type="evidence" value="ECO:0007669"/>
    <property type="project" value="InterPro"/>
</dbReference>
<dbReference type="GO" id="GO:0032259">
    <property type="term" value="P:methylation"/>
    <property type="evidence" value="ECO:0007669"/>
    <property type="project" value="UniProtKB-KW"/>
</dbReference>
<name>A0A1E5QS18_9CYAN</name>
<sequence>MSLDSPKDIGRQRIQELATEALAQGSPTAWFESVYAQCEPEQIPWALMVVNPYIQDWLETEQIQGKATQTAAVVGCGFGDDAEALNQRGFQVTAFDISASAIAQCRQRFPNSGVNYQVADLFALDPTWQQTFDLVVESRTIQALPLEVRSPAIEAIAHLVAPGGSLLIVTYYRDREDPPDGPPWPLSDGELNQFQALGLTEVRRKVFLREENSTPILQLHYKSVS</sequence>
<evidence type="ECO:0000313" key="5">
    <source>
        <dbReference type="EMBL" id="OEJ77133.1"/>
    </source>
</evidence>
<keyword evidence="3" id="KW-0949">S-adenosyl-L-methionine</keyword>
<proteinExistence type="predicted"/>
<dbReference type="PANTHER" id="PTHR43464">
    <property type="entry name" value="METHYLTRANSFERASE"/>
    <property type="match status" value="1"/>
</dbReference>
<dbReference type="InterPro" id="IPR008854">
    <property type="entry name" value="TPMT"/>
</dbReference>
<dbReference type="STRING" id="1781255.BH720_00820"/>
<dbReference type="CDD" id="cd02440">
    <property type="entry name" value="AdoMet_MTases"/>
    <property type="match status" value="1"/>
</dbReference>
<dbReference type="PANTHER" id="PTHR43464:SF19">
    <property type="entry name" value="UBIQUINONE BIOSYNTHESIS O-METHYLTRANSFERASE, MITOCHONDRIAL"/>
    <property type="match status" value="1"/>
</dbReference>
<organism evidence="5">
    <name type="scientific">Desertifilum tharense IPPAS B-1220</name>
    <dbReference type="NCBI Taxonomy" id="1781255"/>
    <lineage>
        <taxon>Bacteria</taxon>
        <taxon>Bacillati</taxon>
        <taxon>Cyanobacteriota</taxon>
        <taxon>Cyanophyceae</taxon>
        <taxon>Desertifilales</taxon>
        <taxon>Desertifilaceae</taxon>
        <taxon>Desertifilum</taxon>
    </lineage>
</organism>
<dbReference type="InterPro" id="IPR041698">
    <property type="entry name" value="Methyltransf_25"/>
</dbReference>
<gene>
    <name evidence="5" type="ORF">BH720_00820</name>
</gene>
<feature type="domain" description="Methyltransferase" evidence="4">
    <location>
        <begin position="74"/>
        <end position="164"/>
    </location>
</feature>
<evidence type="ECO:0000256" key="1">
    <source>
        <dbReference type="ARBA" id="ARBA00022603"/>
    </source>
</evidence>
<evidence type="ECO:0000259" key="4">
    <source>
        <dbReference type="Pfam" id="PF13649"/>
    </source>
</evidence>
<dbReference type="OrthoDB" id="9804312at2"/>